<protein>
    <submittedName>
        <fullName evidence="1">Uncharacterized protein</fullName>
    </submittedName>
</protein>
<sequence length="151" mass="16502">MSPLITITRSITAILVASLLFTYSKANPISPISNSISTCNPSYEEPQRLCLNQDPSSFKLSLEEEDISVPNPSRDNGLSCIGCFDIYDESYNIFGTYGVPDGAATYMIDGDTLVGVPLVVNYDEPPNDNLRAIDAKPGPIDWQDACLLQYI</sequence>
<proteinExistence type="predicted"/>
<accession>A0ACC0D3S4</accession>
<dbReference type="EMBL" id="MU394308">
    <property type="protein sequence ID" value="KAI6087391.1"/>
    <property type="molecule type" value="Genomic_DNA"/>
</dbReference>
<keyword evidence="2" id="KW-1185">Reference proteome</keyword>
<gene>
    <name evidence="1" type="ORF">F4821DRAFT_259047</name>
</gene>
<reference evidence="1 2" key="1">
    <citation type="journal article" date="2022" name="New Phytol.">
        <title>Ecological generalism drives hyperdiversity of secondary metabolite gene clusters in xylarialean endophytes.</title>
        <authorList>
            <person name="Franco M.E.E."/>
            <person name="Wisecaver J.H."/>
            <person name="Arnold A.E."/>
            <person name="Ju Y.M."/>
            <person name="Slot J.C."/>
            <person name="Ahrendt S."/>
            <person name="Moore L.P."/>
            <person name="Eastman K.E."/>
            <person name="Scott K."/>
            <person name="Konkel Z."/>
            <person name="Mondo S.J."/>
            <person name="Kuo A."/>
            <person name="Hayes R.D."/>
            <person name="Haridas S."/>
            <person name="Andreopoulos B."/>
            <person name="Riley R."/>
            <person name="LaButti K."/>
            <person name="Pangilinan J."/>
            <person name="Lipzen A."/>
            <person name="Amirebrahimi M."/>
            <person name="Yan J."/>
            <person name="Adam C."/>
            <person name="Keymanesh K."/>
            <person name="Ng V."/>
            <person name="Louie K."/>
            <person name="Northen T."/>
            <person name="Drula E."/>
            <person name="Henrissat B."/>
            <person name="Hsieh H.M."/>
            <person name="Youens-Clark K."/>
            <person name="Lutzoni F."/>
            <person name="Miadlikowska J."/>
            <person name="Eastwood D.C."/>
            <person name="Hamelin R.C."/>
            <person name="Grigoriev I.V."/>
            <person name="U'Ren J.M."/>
        </authorList>
    </citation>
    <scope>NUCLEOTIDE SEQUENCE [LARGE SCALE GENOMIC DNA]</scope>
    <source>
        <strain evidence="1 2">ER1909</strain>
    </source>
</reference>
<evidence type="ECO:0000313" key="1">
    <source>
        <dbReference type="EMBL" id="KAI6087391.1"/>
    </source>
</evidence>
<comment type="caution">
    <text evidence="1">The sequence shown here is derived from an EMBL/GenBank/DDBJ whole genome shotgun (WGS) entry which is preliminary data.</text>
</comment>
<evidence type="ECO:0000313" key="2">
    <source>
        <dbReference type="Proteomes" id="UP001497680"/>
    </source>
</evidence>
<organism evidence="1 2">
    <name type="scientific">Hypoxylon rubiginosum</name>
    <dbReference type="NCBI Taxonomy" id="110542"/>
    <lineage>
        <taxon>Eukaryota</taxon>
        <taxon>Fungi</taxon>
        <taxon>Dikarya</taxon>
        <taxon>Ascomycota</taxon>
        <taxon>Pezizomycotina</taxon>
        <taxon>Sordariomycetes</taxon>
        <taxon>Xylariomycetidae</taxon>
        <taxon>Xylariales</taxon>
        <taxon>Hypoxylaceae</taxon>
        <taxon>Hypoxylon</taxon>
    </lineage>
</organism>
<name>A0ACC0D3S4_9PEZI</name>
<dbReference type="Proteomes" id="UP001497680">
    <property type="component" value="Unassembled WGS sequence"/>
</dbReference>